<proteinExistence type="predicted"/>
<gene>
    <name evidence="2" type="ORF">SAMN05443636_2179</name>
</gene>
<keyword evidence="3" id="KW-1185">Reference proteome</keyword>
<accession>A0A1M5RG85</accession>
<protein>
    <submittedName>
        <fullName evidence="2">Uncharacterized protein</fullName>
    </submittedName>
</protein>
<feature type="transmembrane region" description="Helical" evidence="1">
    <location>
        <begin position="43"/>
        <end position="63"/>
    </location>
</feature>
<dbReference type="RefSeq" id="WP_073309407.1">
    <property type="nucleotide sequence ID" value="NZ_FQWV01000005.1"/>
</dbReference>
<evidence type="ECO:0000313" key="3">
    <source>
        <dbReference type="Proteomes" id="UP000184357"/>
    </source>
</evidence>
<sequence length="67" mass="6687">MDALRLLAEYPLQVLLGAATAAAVIATLAVAAGGSSLSATLRLAALATVLLVFTLGFSAGPLAERYV</sequence>
<keyword evidence="1" id="KW-1133">Transmembrane helix</keyword>
<dbReference type="AlphaFoldDB" id="A0A1M5RG85"/>
<keyword evidence="1" id="KW-0812">Transmembrane</keyword>
<evidence type="ECO:0000313" key="2">
    <source>
        <dbReference type="EMBL" id="SHH25140.1"/>
    </source>
</evidence>
<keyword evidence="1" id="KW-0472">Membrane</keyword>
<dbReference type="Proteomes" id="UP000184357">
    <property type="component" value="Unassembled WGS sequence"/>
</dbReference>
<evidence type="ECO:0000256" key="1">
    <source>
        <dbReference type="SAM" id="Phobius"/>
    </source>
</evidence>
<organism evidence="2 3">
    <name type="scientific">Halobaculum gomorrense</name>
    <dbReference type="NCBI Taxonomy" id="43928"/>
    <lineage>
        <taxon>Archaea</taxon>
        <taxon>Methanobacteriati</taxon>
        <taxon>Methanobacteriota</taxon>
        <taxon>Stenosarchaea group</taxon>
        <taxon>Halobacteria</taxon>
        <taxon>Halobacteriales</taxon>
        <taxon>Haloferacaceae</taxon>
        <taxon>Halobaculum</taxon>
    </lineage>
</organism>
<dbReference type="EMBL" id="FQWV01000005">
    <property type="protein sequence ID" value="SHH25140.1"/>
    <property type="molecule type" value="Genomic_DNA"/>
</dbReference>
<dbReference type="STRING" id="43928.SAMN05443636_2179"/>
<reference evidence="2 3" key="1">
    <citation type="submission" date="2016-11" db="EMBL/GenBank/DDBJ databases">
        <authorList>
            <person name="Jaros S."/>
            <person name="Januszkiewicz K."/>
            <person name="Wedrychowicz H."/>
        </authorList>
    </citation>
    <scope>NUCLEOTIDE SEQUENCE [LARGE SCALE GENOMIC DNA]</scope>
    <source>
        <strain evidence="2 3">DSM 9297</strain>
    </source>
</reference>
<name>A0A1M5RG85_9EURY</name>
<feature type="transmembrane region" description="Helical" evidence="1">
    <location>
        <begin position="12"/>
        <end position="31"/>
    </location>
</feature>